<keyword evidence="2" id="KW-0813">Transport</keyword>
<evidence type="ECO:0000313" key="6">
    <source>
        <dbReference type="Proteomes" id="UP000236333"/>
    </source>
</evidence>
<protein>
    <submittedName>
        <fullName evidence="5">Potassium channel KAT2</fullName>
    </submittedName>
</protein>
<gene>
    <name evidence="5" type="ORF">TSOC_005262</name>
</gene>
<feature type="domain" description="Potassium channel" evidence="4">
    <location>
        <begin position="119"/>
        <end position="154"/>
    </location>
</feature>
<keyword evidence="2" id="KW-0406">Ion transport</keyword>
<dbReference type="PANTHER" id="PTHR45743:SF2">
    <property type="entry name" value="POTASSIUM CHANNEL AKT1"/>
    <property type="match status" value="1"/>
</dbReference>
<comment type="caution">
    <text evidence="5">The sequence shown here is derived from an EMBL/GenBank/DDBJ whole genome shotgun (WGS) entry which is preliminary data.</text>
</comment>
<feature type="transmembrane region" description="Helical" evidence="3">
    <location>
        <begin position="78"/>
        <end position="104"/>
    </location>
</feature>
<evidence type="ECO:0000256" key="1">
    <source>
        <dbReference type="ARBA" id="ARBA00022826"/>
    </source>
</evidence>
<dbReference type="Pfam" id="PF07885">
    <property type="entry name" value="Ion_trans_2"/>
    <property type="match status" value="1"/>
</dbReference>
<keyword evidence="3" id="KW-1133">Transmembrane helix</keyword>
<dbReference type="Proteomes" id="UP000236333">
    <property type="component" value="Unassembled WGS sequence"/>
</dbReference>
<name>A0A2J8A6Q4_9CHLO</name>
<evidence type="ECO:0000256" key="3">
    <source>
        <dbReference type="SAM" id="Phobius"/>
    </source>
</evidence>
<keyword evidence="1" id="KW-0630">Potassium</keyword>
<feature type="transmembrane region" description="Helical" evidence="3">
    <location>
        <begin position="6"/>
        <end position="26"/>
    </location>
</feature>
<reference evidence="5 6" key="1">
    <citation type="journal article" date="2017" name="Mol. Biol. Evol.">
        <title>The 4-celled Tetrabaena socialis nuclear genome reveals the essential components for genetic control of cell number at the origin of multicellularity in the volvocine lineage.</title>
        <authorList>
            <person name="Featherston J."/>
            <person name="Arakaki Y."/>
            <person name="Hanschen E.R."/>
            <person name="Ferris P.J."/>
            <person name="Michod R.E."/>
            <person name="Olson B.J.S.C."/>
            <person name="Nozaki H."/>
            <person name="Durand P.M."/>
        </authorList>
    </citation>
    <scope>NUCLEOTIDE SEQUENCE [LARGE SCALE GENOMIC DNA]</scope>
    <source>
        <strain evidence="5 6">NIES-571</strain>
    </source>
</reference>
<accession>A0A2J8A6Q4</accession>
<sequence length="165" mass="18712">MRYGRFALDVAAIVPFFYLLAVLGLSDGQGYRSKWVNVVSLVRLLRLLRLISVSKVIYIDSALGRDGWLSQYLDVTKLYALMVGYQIAVLVNLLACVLLLIAFLHGPEDSWMGTRFDLLDASQFYQWYCAIYWVLTTATTTGYGDVSPTWWGEQVVANVRRRGRG</sequence>
<keyword evidence="2" id="KW-0851">Voltage-gated channel</keyword>
<dbReference type="GO" id="GO:0005249">
    <property type="term" value="F:voltage-gated potassium channel activity"/>
    <property type="evidence" value="ECO:0007669"/>
    <property type="project" value="InterPro"/>
</dbReference>
<proteinExistence type="predicted"/>
<evidence type="ECO:0000256" key="2">
    <source>
        <dbReference type="ARBA" id="ARBA00022882"/>
    </source>
</evidence>
<dbReference type="GO" id="GO:0034702">
    <property type="term" value="C:monoatomic ion channel complex"/>
    <property type="evidence" value="ECO:0007669"/>
    <property type="project" value="UniProtKB-KW"/>
</dbReference>
<keyword evidence="3" id="KW-0812">Transmembrane</keyword>
<evidence type="ECO:0000313" key="5">
    <source>
        <dbReference type="EMBL" id="PNH08177.1"/>
    </source>
</evidence>
<dbReference type="AlphaFoldDB" id="A0A2J8A6Q4"/>
<dbReference type="Gene3D" id="1.10.287.70">
    <property type="match status" value="1"/>
</dbReference>
<keyword evidence="6" id="KW-1185">Reference proteome</keyword>
<dbReference type="PANTHER" id="PTHR45743">
    <property type="entry name" value="POTASSIUM CHANNEL AKT1"/>
    <property type="match status" value="1"/>
</dbReference>
<dbReference type="InterPro" id="IPR013099">
    <property type="entry name" value="K_chnl_dom"/>
</dbReference>
<evidence type="ECO:0000259" key="4">
    <source>
        <dbReference type="Pfam" id="PF07885"/>
    </source>
</evidence>
<keyword evidence="1" id="KW-0631">Potassium channel</keyword>
<keyword evidence="1" id="KW-0633">Potassium transport</keyword>
<keyword evidence="5" id="KW-0407">Ion channel</keyword>
<organism evidence="5 6">
    <name type="scientific">Tetrabaena socialis</name>
    <dbReference type="NCBI Taxonomy" id="47790"/>
    <lineage>
        <taxon>Eukaryota</taxon>
        <taxon>Viridiplantae</taxon>
        <taxon>Chlorophyta</taxon>
        <taxon>core chlorophytes</taxon>
        <taxon>Chlorophyceae</taxon>
        <taxon>CS clade</taxon>
        <taxon>Chlamydomonadales</taxon>
        <taxon>Tetrabaenaceae</taxon>
        <taxon>Tetrabaena</taxon>
    </lineage>
</organism>
<dbReference type="EMBL" id="PGGS01000141">
    <property type="protein sequence ID" value="PNH08177.1"/>
    <property type="molecule type" value="Genomic_DNA"/>
</dbReference>
<dbReference type="OrthoDB" id="426293at2759"/>
<dbReference type="InterPro" id="IPR045319">
    <property type="entry name" value="KAT/AKT"/>
</dbReference>
<keyword evidence="3" id="KW-0472">Membrane</keyword>
<dbReference type="SUPFAM" id="SSF81324">
    <property type="entry name" value="Voltage-gated potassium channels"/>
    <property type="match status" value="1"/>
</dbReference>